<accession>A0A4R4EGU0</accession>
<sequence length="150" mass="17200">MKNIFRVFLLVLLSLCLLSACVDNKSEAKSIIFENAKNNFTLQLPHNWDGKYDVNETEDKITFVNKANKSSGGVLFEIRIWTKEKWSTEGEELAKIIHLSKIGEKGDIVFSFNTPTDIQYILEDDNKKQEYLTMSNDIEAIKASFSIKQD</sequence>
<keyword evidence="1" id="KW-0732">Signal</keyword>
<keyword evidence="3" id="KW-1185">Reference proteome</keyword>
<name>A0A4R4EGU0_9BACL</name>
<dbReference type="OrthoDB" id="2655886at2"/>
<dbReference type="RefSeq" id="WP_132416962.1">
    <property type="nucleotide sequence ID" value="NZ_SKFG01000003.1"/>
</dbReference>
<gene>
    <name evidence="2" type="ORF">E0485_05430</name>
</gene>
<evidence type="ECO:0000256" key="1">
    <source>
        <dbReference type="SAM" id="SignalP"/>
    </source>
</evidence>
<dbReference type="AlphaFoldDB" id="A0A4R4EGU0"/>
<reference evidence="2 3" key="1">
    <citation type="submission" date="2019-03" db="EMBL/GenBank/DDBJ databases">
        <authorList>
            <person name="Kim M.K.M."/>
        </authorList>
    </citation>
    <scope>NUCLEOTIDE SEQUENCE [LARGE SCALE GENOMIC DNA]</scope>
    <source>
        <strain evidence="2 3">18JY21-1</strain>
    </source>
</reference>
<dbReference type="GO" id="GO:0008168">
    <property type="term" value="F:methyltransferase activity"/>
    <property type="evidence" value="ECO:0007669"/>
    <property type="project" value="UniProtKB-KW"/>
</dbReference>
<evidence type="ECO:0000313" key="3">
    <source>
        <dbReference type="Proteomes" id="UP000295418"/>
    </source>
</evidence>
<proteinExistence type="predicted"/>
<protein>
    <submittedName>
        <fullName evidence="2">Methyltransferase</fullName>
    </submittedName>
</protein>
<organism evidence="2 3">
    <name type="scientific">Paenibacillus albiflavus</name>
    <dbReference type="NCBI Taxonomy" id="2545760"/>
    <lineage>
        <taxon>Bacteria</taxon>
        <taxon>Bacillati</taxon>
        <taxon>Bacillota</taxon>
        <taxon>Bacilli</taxon>
        <taxon>Bacillales</taxon>
        <taxon>Paenibacillaceae</taxon>
        <taxon>Paenibacillus</taxon>
    </lineage>
</organism>
<keyword evidence="2" id="KW-0808">Transferase</keyword>
<keyword evidence="2" id="KW-0489">Methyltransferase</keyword>
<dbReference type="PROSITE" id="PS51257">
    <property type="entry name" value="PROKAR_LIPOPROTEIN"/>
    <property type="match status" value="1"/>
</dbReference>
<evidence type="ECO:0000313" key="2">
    <source>
        <dbReference type="EMBL" id="TCZ79306.1"/>
    </source>
</evidence>
<feature type="signal peptide" evidence="1">
    <location>
        <begin position="1"/>
        <end position="22"/>
    </location>
</feature>
<dbReference type="EMBL" id="SKFG01000003">
    <property type="protein sequence ID" value="TCZ79306.1"/>
    <property type="molecule type" value="Genomic_DNA"/>
</dbReference>
<dbReference type="GO" id="GO:0032259">
    <property type="term" value="P:methylation"/>
    <property type="evidence" value="ECO:0007669"/>
    <property type="project" value="UniProtKB-KW"/>
</dbReference>
<comment type="caution">
    <text evidence="2">The sequence shown here is derived from an EMBL/GenBank/DDBJ whole genome shotgun (WGS) entry which is preliminary data.</text>
</comment>
<dbReference type="Proteomes" id="UP000295418">
    <property type="component" value="Unassembled WGS sequence"/>
</dbReference>
<feature type="chain" id="PRO_5038338305" evidence="1">
    <location>
        <begin position="23"/>
        <end position="150"/>
    </location>
</feature>